<protein>
    <submittedName>
        <fullName evidence="3">Fatty acid desaturase</fullName>
    </submittedName>
</protein>
<dbReference type="Pfam" id="PF00487">
    <property type="entry name" value="FA_desaturase"/>
    <property type="match status" value="1"/>
</dbReference>
<accession>A0A1C2DLV4</accession>
<comment type="caution">
    <text evidence="3">The sequence shown here is derived from an EMBL/GenBank/DDBJ whole genome shotgun (WGS) entry which is preliminary data.</text>
</comment>
<keyword evidence="1" id="KW-1133">Transmembrane helix</keyword>
<dbReference type="InterPro" id="IPR005804">
    <property type="entry name" value="FA_desaturase_dom"/>
</dbReference>
<sequence>MHDTSASAAGLNAQQRSAHIRAVVSAHGAALRERYPLLRHQDAIGAGILFFALAGMIGSAALYLGGYLAWWACLLLNAFFASLTHELEHDLIHSMYFRKQRVPHNLMLALVWLARPSTINPWIRRHLHLNHHKVSGTEADMEERAITNGEPWGVARLLMVGDNVMSSLIRMLRAKTWAHTFSILKRTLRVYAPLALANWGTWYVFLGFHAANGIAGLMGSPIEWSADTLAVMHVIDIAVVVLVGPNVLRTFCLHFVSSNMHYYGDVEMGNVMQQTQVLNPWWMWPLQAFCFNFGSTHGIHHFVVKEPFYIRQMTASVAHKVMAEMGVRFNDFGTFGRANRFERMTENDSVLKPARG</sequence>
<evidence type="ECO:0000259" key="2">
    <source>
        <dbReference type="Pfam" id="PF00487"/>
    </source>
</evidence>
<evidence type="ECO:0000256" key="1">
    <source>
        <dbReference type="SAM" id="Phobius"/>
    </source>
</evidence>
<gene>
    <name evidence="3" type="ORF">BBI10_18670</name>
</gene>
<evidence type="ECO:0000313" key="3">
    <source>
        <dbReference type="EMBL" id="OCX15751.1"/>
    </source>
</evidence>
<name>A0A1C2DLV4_9PSED</name>
<keyword evidence="1" id="KW-0472">Membrane</keyword>
<evidence type="ECO:0000313" key="4">
    <source>
        <dbReference type="Proteomes" id="UP000095143"/>
    </source>
</evidence>
<dbReference type="Proteomes" id="UP000095143">
    <property type="component" value="Unassembled WGS sequence"/>
</dbReference>
<dbReference type="AlphaFoldDB" id="A0A1C2DLV4"/>
<feature type="transmembrane region" description="Helical" evidence="1">
    <location>
        <begin position="190"/>
        <end position="210"/>
    </location>
</feature>
<proteinExistence type="predicted"/>
<dbReference type="GO" id="GO:0006629">
    <property type="term" value="P:lipid metabolic process"/>
    <property type="evidence" value="ECO:0007669"/>
    <property type="project" value="InterPro"/>
</dbReference>
<organism evidence="3 4">
    <name type="scientific">Pseudomonas graminis</name>
    <dbReference type="NCBI Taxonomy" id="158627"/>
    <lineage>
        <taxon>Bacteria</taxon>
        <taxon>Pseudomonadati</taxon>
        <taxon>Pseudomonadota</taxon>
        <taxon>Gammaproteobacteria</taxon>
        <taxon>Pseudomonadales</taxon>
        <taxon>Pseudomonadaceae</taxon>
        <taxon>Pseudomonas</taxon>
    </lineage>
</organism>
<feature type="domain" description="Fatty acid desaturase" evidence="2">
    <location>
        <begin position="67"/>
        <end position="331"/>
    </location>
</feature>
<keyword evidence="1" id="KW-0812">Transmembrane</keyword>
<reference evidence="3 4" key="1">
    <citation type="submission" date="2016-08" db="EMBL/GenBank/DDBJ databases">
        <title>Whole genome sequence of Pseudomonas graminis strain UASWS1507, a potential biological control agent for agriculture.</title>
        <authorList>
            <person name="Crovadore J."/>
            <person name="Calmin G."/>
            <person name="Chablais R."/>
            <person name="Cochard B."/>
            <person name="Lefort F."/>
        </authorList>
    </citation>
    <scope>NUCLEOTIDE SEQUENCE [LARGE SCALE GENOMIC DNA]</scope>
    <source>
        <strain evidence="3 4">UASWS1507</strain>
    </source>
</reference>
<feature type="transmembrane region" description="Helical" evidence="1">
    <location>
        <begin position="230"/>
        <end position="248"/>
    </location>
</feature>
<dbReference type="OrthoDB" id="696651at2"/>
<dbReference type="EMBL" id="MDEN01000066">
    <property type="protein sequence ID" value="OCX15751.1"/>
    <property type="molecule type" value="Genomic_DNA"/>
</dbReference>
<dbReference type="RefSeq" id="WP_065990990.1">
    <property type="nucleotide sequence ID" value="NZ_MDEN01000066.1"/>
</dbReference>
<feature type="transmembrane region" description="Helical" evidence="1">
    <location>
        <begin position="43"/>
        <end position="62"/>
    </location>
</feature>